<dbReference type="InterPro" id="IPR036866">
    <property type="entry name" value="RibonucZ/Hydroxyglut_hydro"/>
</dbReference>
<sequence>MRIRLLGTGTPTPSLRRMSSGYVIETGDDVIVMDHGFGAHHRLLELGIPATRVTHLFFSHLHYDHCGDYGRLLLTRWDQGADRIPELKVFGPAPIAEITQRLFGLDGVYNADLVARTSHGSSLDLFKARGGTLPRPRPAPEVTTLSPGDVIKGDGWTLETDQVNHFQPFLVTLGFRLTTPEGVFVYSGDSGPAESMHVLARDCDVLVHMCHYLSGTNYSPDFSHSCMGHMELAELARDAKVKNLVLTHITEQFDRPGLRERVVADISRVYGGNIFFGEDLMEIPLKGPQNDRLL</sequence>
<accession>A0A974SKF4</accession>
<protein>
    <submittedName>
        <fullName evidence="3">MBL fold metallo-hydrolase</fullName>
    </submittedName>
</protein>
<dbReference type="Proteomes" id="UP000596427">
    <property type="component" value="Chromosome"/>
</dbReference>
<dbReference type="InterPro" id="IPR044094">
    <property type="entry name" value="AtsA-like_MBL-fold"/>
</dbReference>
<dbReference type="GO" id="GO:0042781">
    <property type="term" value="F:3'-tRNA processing endoribonuclease activity"/>
    <property type="evidence" value="ECO:0007669"/>
    <property type="project" value="TreeGrafter"/>
</dbReference>
<dbReference type="CDD" id="cd07719">
    <property type="entry name" value="arylsulfatase_AtsA-like_MBL-fold"/>
    <property type="match status" value="1"/>
</dbReference>
<evidence type="ECO:0000313" key="4">
    <source>
        <dbReference type="Proteomes" id="UP000596427"/>
    </source>
</evidence>
<dbReference type="InterPro" id="IPR001279">
    <property type="entry name" value="Metallo-B-lactamas"/>
</dbReference>
<keyword evidence="4" id="KW-1185">Reference proteome</keyword>
<dbReference type="RefSeq" id="WP_203195330.1">
    <property type="nucleotide sequence ID" value="NZ_CP063362.1"/>
</dbReference>
<dbReference type="AlphaFoldDB" id="A0A974SKF4"/>
<reference evidence="3 4" key="1">
    <citation type="submission" date="2020-10" db="EMBL/GenBank/DDBJ databases">
        <title>Degradation of 1,4-Dioxane by Xanthobacter sp. YN2, via a Novel Group-2 Soluble Di-Iron Monooxygenase.</title>
        <authorList>
            <person name="Ma F."/>
            <person name="Wang Y."/>
            <person name="Yang J."/>
            <person name="Guo H."/>
            <person name="Su D."/>
            <person name="Yu L."/>
        </authorList>
    </citation>
    <scope>NUCLEOTIDE SEQUENCE [LARGE SCALE GENOMIC DNA]</scope>
    <source>
        <strain evidence="3 4">YN2</strain>
    </source>
</reference>
<dbReference type="PANTHER" id="PTHR46018:SF2">
    <property type="entry name" value="ZINC PHOSPHODIESTERASE ELAC PROTEIN 1"/>
    <property type="match status" value="1"/>
</dbReference>
<dbReference type="Pfam" id="PF12706">
    <property type="entry name" value="Lactamase_B_2"/>
    <property type="match status" value="1"/>
</dbReference>
<keyword evidence="1" id="KW-0378">Hydrolase</keyword>
<evidence type="ECO:0000256" key="1">
    <source>
        <dbReference type="ARBA" id="ARBA00022801"/>
    </source>
</evidence>
<dbReference type="SUPFAM" id="SSF56281">
    <property type="entry name" value="Metallo-hydrolase/oxidoreductase"/>
    <property type="match status" value="1"/>
</dbReference>
<dbReference type="PANTHER" id="PTHR46018">
    <property type="entry name" value="ZINC PHOSPHODIESTERASE ELAC PROTEIN 1"/>
    <property type="match status" value="1"/>
</dbReference>
<gene>
    <name evidence="3" type="ORF">EZH22_09090</name>
</gene>
<name>A0A974SKF4_9HYPH</name>
<dbReference type="SMART" id="SM00849">
    <property type="entry name" value="Lactamase_B"/>
    <property type="match status" value="1"/>
</dbReference>
<evidence type="ECO:0000259" key="2">
    <source>
        <dbReference type="SMART" id="SM00849"/>
    </source>
</evidence>
<organism evidence="3 4">
    <name type="scientific">Xanthobacter dioxanivorans</name>
    <dbReference type="NCBI Taxonomy" id="2528964"/>
    <lineage>
        <taxon>Bacteria</taxon>
        <taxon>Pseudomonadati</taxon>
        <taxon>Pseudomonadota</taxon>
        <taxon>Alphaproteobacteria</taxon>
        <taxon>Hyphomicrobiales</taxon>
        <taxon>Xanthobacteraceae</taxon>
        <taxon>Xanthobacter</taxon>
    </lineage>
</organism>
<evidence type="ECO:0000313" key="3">
    <source>
        <dbReference type="EMBL" id="QRG08422.1"/>
    </source>
</evidence>
<feature type="domain" description="Metallo-beta-lactamase" evidence="2">
    <location>
        <begin position="18"/>
        <end position="248"/>
    </location>
</feature>
<proteinExistence type="predicted"/>
<dbReference type="KEGG" id="xdi:EZH22_09090"/>
<dbReference type="Gene3D" id="3.60.15.10">
    <property type="entry name" value="Ribonuclease Z/Hydroxyacylglutathione hydrolase-like"/>
    <property type="match status" value="1"/>
</dbReference>
<dbReference type="EMBL" id="CP063362">
    <property type="protein sequence ID" value="QRG08422.1"/>
    <property type="molecule type" value="Genomic_DNA"/>
</dbReference>